<reference evidence="2 3" key="2">
    <citation type="journal article" date="2012" name="Stand. Genomic Sci.">
        <title>Complete genome sequence of the termite hindgut bacterium Spirochaeta coccoides type strain (SPN1(T)), reclassification in the genus Sphaerochaeta as Sphaerochaeta coccoides comb. nov. and emendations of the family Spirochaetaceae and the genus Sphaerochaeta.</title>
        <authorList>
            <person name="Abt B."/>
            <person name="Han C."/>
            <person name="Scheuner C."/>
            <person name="Lu M."/>
            <person name="Lapidus A."/>
            <person name="Nolan M."/>
            <person name="Lucas S."/>
            <person name="Hammon N."/>
            <person name="Deshpande S."/>
            <person name="Cheng J.F."/>
            <person name="Tapia R."/>
            <person name="Goodwin L.A."/>
            <person name="Pitluck S."/>
            <person name="Liolios K."/>
            <person name="Pagani I."/>
            <person name="Ivanova N."/>
            <person name="Mavromatis K."/>
            <person name="Mikhailova N."/>
            <person name="Huntemann M."/>
            <person name="Pati A."/>
            <person name="Chen A."/>
            <person name="Palaniappan K."/>
            <person name="Land M."/>
            <person name="Hauser L."/>
            <person name="Brambilla E.M."/>
            <person name="Rohde M."/>
            <person name="Spring S."/>
            <person name="Gronow S."/>
            <person name="Goker M."/>
            <person name="Woyke T."/>
            <person name="Bristow J."/>
            <person name="Eisen J.A."/>
            <person name="Markowitz V."/>
            <person name="Hugenholtz P."/>
            <person name="Kyrpides N.C."/>
            <person name="Klenk H.P."/>
            <person name="Detter J.C."/>
        </authorList>
    </citation>
    <scope>NUCLEOTIDE SEQUENCE [LARGE SCALE GENOMIC DNA]</scope>
    <source>
        <strain evidence="3">ATCC BAA-1237 / DSM 17374 / SPN1</strain>
    </source>
</reference>
<dbReference type="KEGG" id="scc:Spico_1145"/>
<sequence length="253" mass="28959">MKKCIFFVVIILVGSLVYAASADQYEYMVVSFGTPYFSEFRRKTMAYEGISTTAQEDSFIEYNLDILGRHGWEIVSILETIEGDQQITLKRPYDEKRTTEENKEIGTKVIDEYYGSLIELDAADKAERQKEEDAEFSAAFGKYLDGLANKKPVELSCYVDKSSGYYSVTLTFDITKDYLLNGNGYRKSQVDAFLKDCESILQGYFFEKNASVFGQVYAKITYGGKEFRVGSAYIFGWSDLGKWEWKTTINEIK</sequence>
<keyword evidence="1" id="KW-0732">Signal</keyword>
<evidence type="ECO:0000313" key="3">
    <source>
        <dbReference type="Proteomes" id="UP000007939"/>
    </source>
</evidence>
<organism evidence="2 3">
    <name type="scientific">Parasphaerochaeta coccoides (strain ATCC BAA-1237 / DSM 17374 / SPN1)</name>
    <name type="common">Sphaerochaeta coccoides</name>
    <dbReference type="NCBI Taxonomy" id="760011"/>
    <lineage>
        <taxon>Bacteria</taxon>
        <taxon>Pseudomonadati</taxon>
        <taxon>Spirochaetota</taxon>
        <taxon>Spirochaetia</taxon>
        <taxon>Spirochaetales</taxon>
        <taxon>Sphaerochaetaceae</taxon>
        <taxon>Parasphaerochaeta</taxon>
    </lineage>
</organism>
<dbReference type="EMBL" id="CP002659">
    <property type="protein sequence ID" value="AEC02362.1"/>
    <property type="molecule type" value="Genomic_DNA"/>
</dbReference>
<dbReference type="Proteomes" id="UP000007939">
    <property type="component" value="Chromosome"/>
</dbReference>
<accession>F4GL22</accession>
<feature type="chain" id="PRO_5003308652" description="DUF4177 domain-containing protein" evidence="1">
    <location>
        <begin position="20"/>
        <end position="253"/>
    </location>
</feature>
<protein>
    <recommendedName>
        <fullName evidence="4">DUF4177 domain-containing protein</fullName>
    </recommendedName>
</protein>
<evidence type="ECO:0000313" key="2">
    <source>
        <dbReference type="EMBL" id="AEC02362.1"/>
    </source>
</evidence>
<reference evidence="3" key="1">
    <citation type="submission" date="2011-04" db="EMBL/GenBank/DDBJ databases">
        <title>The complete genome of Spirochaeta coccoides DSM 17374.</title>
        <authorList>
            <person name="Lucas S."/>
            <person name="Copeland A."/>
            <person name="Lapidus A."/>
            <person name="Bruce D."/>
            <person name="Goodwin L."/>
            <person name="Pitluck S."/>
            <person name="Peters L."/>
            <person name="Kyrpides N."/>
            <person name="Mavromatis K."/>
            <person name="Pagani I."/>
            <person name="Ivanova N."/>
            <person name="Ovchinnikova G."/>
            <person name="Lu M."/>
            <person name="Detter J.C."/>
            <person name="Tapia R."/>
            <person name="Han C."/>
            <person name="Land M."/>
            <person name="Hauser L."/>
            <person name="Markowitz V."/>
            <person name="Cheng J.-F."/>
            <person name="Hugenholtz P."/>
            <person name="Woyke T."/>
            <person name="Wu D."/>
            <person name="Spring S."/>
            <person name="Schroeder M."/>
            <person name="Brambilla E."/>
            <person name="Klenk H.-P."/>
            <person name="Eisen J.A."/>
        </authorList>
    </citation>
    <scope>NUCLEOTIDE SEQUENCE [LARGE SCALE GENOMIC DNA]</scope>
    <source>
        <strain evidence="3">ATCC BAA-1237 / DSM 17374 / SPN1</strain>
    </source>
</reference>
<dbReference type="AlphaFoldDB" id="F4GL22"/>
<gene>
    <name evidence="2" type="ordered locus">Spico_1145</name>
</gene>
<keyword evidence="3" id="KW-1185">Reference proteome</keyword>
<dbReference type="RefSeq" id="WP_013739757.1">
    <property type="nucleotide sequence ID" value="NC_015436.1"/>
</dbReference>
<name>F4GL22_PARC1</name>
<evidence type="ECO:0000256" key="1">
    <source>
        <dbReference type="SAM" id="SignalP"/>
    </source>
</evidence>
<proteinExistence type="predicted"/>
<dbReference type="STRING" id="760011.Spico_1145"/>
<evidence type="ECO:0008006" key="4">
    <source>
        <dbReference type="Google" id="ProtNLM"/>
    </source>
</evidence>
<feature type="signal peptide" evidence="1">
    <location>
        <begin position="1"/>
        <end position="19"/>
    </location>
</feature>
<dbReference type="HOGENOM" id="CLU_1097960_0_0_12"/>